<feature type="transmembrane region" description="Helical" evidence="1">
    <location>
        <begin position="380"/>
        <end position="399"/>
    </location>
</feature>
<dbReference type="Proteomes" id="UP000015350">
    <property type="component" value="Unassembled WGS sequence"/>
</dbReference>
<evidence type="ECO:0000313" key="2">
    <source>
        <dbReference type="EMBL" id="EPY02509.1"/>
    </source>
</evidence>
<keyword evidence="1" id="KW-0812">Transmembrane</keyword>
<comment type="caution">
    <text evidence="2">The sequence shown here is derived from an EMBL/GenBank/DDBJ whole genome shotgun (WGS) entry which is preliminary data.</text>
</comment>
<sequence length="409" mass="42324">MAFAWSGAAQAVTVNFAESIIGVGDGYQSSFDGTLYSSKIGNSPTNYGLSSSSNTLSVGSNVVFTPVDGASPYSLGVDNGFSGVYTFTLPFNAKTSVSIQFNTNRLDELRITGITLKSGTTEYDLHNVAGTKDLTLATANLLGSGTYSLYYTVATGTGFNKSSSFSGTVSAVPLPGAALLFGSSLLGLGVFGRRRQRQRNREAARVGGLGALAVVLVMGFSGTAKAASYSDVLELNSGNPLSASTTELVYTGTVGPKSSAMTGRYISDVFTVNKKGAVTANKTDSSNITTFNLKFQLSQASNLVVTLTDNISGTLLNGLKYDTITLNGLTGKILALPNPNNSIVVSFSNLLANTLYNLAVTAGNNTTIRTVQVSAAVSPVPIPGAVVLFGSALLGLGAYGRFNRARKAD</sequence>
<protein>
    <recommendedName>
        <fullName evidence="4">PEP-CTERM protein-sorting domain-containing protein</fullName>
    </recommendedName>
</protein>
<dbReference type="AlphaFoldDB" id="S9SCQ8"/>
<evidence type="ECO:0000313" key="3">
    <source>
        <dbReference type="Proteomes" id="UP000015350"/>
    </source>
</evidence>
<organism evidence="2 3">
    <name type="scientific">Magnetospirillum fulvum MGU-K5</name>
    <dbReference type="NCBI Taxonomy" id="1316936"/>
    <lineage>
        <taxon>Bacteria</taxon>
        <taxon>Pseudomonadati</taxon>
        <taxon>Pseudomonadota</taxon>
        <taxon>Alphaproteobacteria</taxon>
        <taxon>Rhodospirillales</taxon>
        <taxon>Rhodospirillaceae</taxon>
        <taxon>Magnetospirillum</taxon>
    </lineage>
</organism>
<dbReference type="PATRIC" id="fig|1316936.3.peg.1085"/>
<keyword evidence="1" id="KW-0472">Membrane</keyword>
<feature type="transmembrane region" description="Helical" evidence="1">
    <location>
        <begin position="203"/>
        <end position="222"/>
    </location>
</feature>
<evidence type="ECO:0008006" key="4">
    <source>
        <dbReference type="Google" id="ProtNLM"/>
    </source>
</evidence>
<gene>
    <name evidence="2" type="ORF">K678_05408</name>
</gene>
<keyword evidence="1" id="KW-1133">Transmembrane helix</keyword>
<proteinExistence type="predicted"/>
<accession>S9SCQ8</accession>
<evidence type="ECO:0000256" key="1">
    <source>
        <dbReference type="SAM" id="Phobius"/>
    </source>
</evidence>
<dbReference type="EMBL" id="AQPH01000013">
    <property type="protein sequence ID" value="EPY02509.1"/>
    <property type="molecule type" value="Genomic_DNA"/>
</dbReference>
<reference evidence="2 3" key="1">
    <citation type="submission" date="2013-04" db="EMBL/GenBank/DDBJ databases">
        <authorList>
            <person name="Kuznetsov B."/>
            <person name="Ivanovsky R."/>
        </authorList>
    </citation>
    <scope>NUCLEOTIDE SEQUENCE [LARGE SCALE GENOMIC DNA]</scope>
    <source>
        <strain evidence="2 3">MGU-K5</strain>
    </source>
</reference>
<name>S9SCQ8_MAGFU</name>
<feature type="transmembrane region" description="Helical" evidence="1">
    <location>
        <begin position="172"/>
        <end position="191"/>
    </location>
</feature>